<reference evidence="8" key="3">
    <citation type="submission" date="2025-09" db="UniProtKB">
        <authorList>
            <consortium name="Ensembl"/>
        </authorList>
    </citation>
    <scope>IDENTIFICATION</scope>
</reference>
<evidence type="ECO:0000256" key="2">
    <source>
        <dbReference type="ARBA" id="ARBA00006999"/>
    </source>
</evidence>
<dbReference type="PANTHER" id="PTHR18821:SF7">
    <property type="entry name" value="PROKINETICIN-1"/>
    <property type="match status" value="1"/>
</dbReference>
<evidence type="ECO:0000256" key="5">
    <source>
        <dbReference type="ARBA" id="ARBA00023157"/>
    </source>
</evidence>
<dbReference type="PANTHER" id="PTHR18821">
    <property type="entry name" value="PROKINETICIN"/>
    <property type="match status" value="1"/>
</dbReference>
<dbReference type="GO" id="GO:0005576">
    <property type="term" value="C:extracellular region"/>
    <property type="evidence" value="ECO:0007669"/>
    <property type="project" value="UniProtKB-SubCell"/>
</dbReference>
<keyword evidence="4 6" id="KW-0732">Signal</keyword>
<sequence length="125" mass="13713">SRGSAAVMDFSVVLLSFLLVSLSWSRGAVITGACERDVQCGFGLCCAVSLWLRGLRMCIPRGVEGDECHPFSHKVGGNVGRSFRKAVPYAGKRLHHTCPCLPHLVCTRFADNKKIEIILMHKSKI</sequence>
<feature type="signal peptide" evidence="6">
    <location>
        <begin position="1"/>
        <end position="25"/>
    </location>
</feature>
<evidence type="ECO:0000313" key="8">
    <source>
        <dbReference type="Ensembl" id="ENSNFUP00015048131.1"/>
    </source>
</evidence>
<dbReference type="Gene3D" id="2.10.80.10">
    <property type="entry name" value="Lipase, subunit A"/>
    <property type="match status" value="1"/>
</dbReference>
<protein>
    <submittedName>
        <fullName evidence="8">Prokineticin 1</fullName>
    </submittedName>
</protein>
<keyword evidence="5" id="KW-1015">Disulfide bond</keyword>
<organism evidence="8 9">
    <name type="scientific">Nothobranchius furzeri</name>
    <name type="common">Turquoise killifish</name>
    <dbReference type="NCBI Taxonomy" id="105023"/>
    <lineage>
        <taxon>Eukaryota</taxon>
        <taxon>Metazoa</taxon>
        <taxon>Chordata</taxon>
        <taxon>Craniata</taxon>
        <taxon>Vertebrata</taxon>
        <taxon>Euteleostomi</taxon>
        <taxon>Actinopterygii</taxon>
        <taxon>Neopterygii</taxon>
        <taxon>Teleostei</taxon>
        <taxon>Neoteleostei</taxon>
        <taxon>Acanthomorphata</taxon>
        <taxon>Ovalentaria</taxon>
        <taxon>Atherinomorphae</taxon>
        <taxon>Cyprinodontiformes</taxon>
        <taxon>Nothobranchiidae</taxon>
        <taxon>Nothobranchius</taxon>
    </lineage>
</organism>
<dbReference type="Ensembl" id="ENSNFUT00015050224.1">
    <property type="protein sequence ID" value="ENSNFUP00015048131.1"/>
    <property type="gene ID" value="ENSNFUG00015022690.1"/>
</dbReference>
<dbReference type="Proteomes" id="UP000694548">
    <property type="component" value="Chromosome sgr15"/>
</dbReference>
<dbReference type="AlphaFoldDB" id="A0A8C6PU53"/>
<keyword evidence="9" id="KW-1185">Reference proteome</keyword>
<evidence type="ECO:0000256" key="6">
    <source>
        <dbReference type="SAM" id="SignalP"/>
    </source>
</evidence>
<evidence type="ECO:0000313" key="9">
    <source>
        <dbReference type="Proteomes" id="UP000694548"/>
    </source>
</evidence>
<evidence type="ECO:0000256" key="3">
    <source>
        <dbReference type="ARBA" id="ARBA00022525"/>
    </source>
</evidence>
<dbReference type="SUPFAM" id="SSF57190">
    <property type="entry name" value="Colipase-like"/>
    <property type="match status" value="2"/>
</dbReference>
<comment type="subcellular location">
    <subcellularLocation>
        <location evidence="1">Secreted</location>
    </subcellularLocation>
</comment>
<evidence type="ECO:0000256" key="1">
    <source>
        <dbReference type="ARBA" id="ARBA00004613"/>
    </source>
</evidence>
<dbReference type="GO" id="GO:0001935">
    <property type="term" value="P:endothelial cell proliferation"/>
    <property type="evidence" value="ECO:0007669"/>
    <property type="project" value="TreeGrafter"/>
</dbReference>
<feature type="chain" id="PRO_5034652030" evidence="6">
    <location>
        <begin position="26"/>
        <end position="125"/>
    </location>
</feature>
<dbReference type="Pfam" id="PF06607">
    <property type="entry name" value="Prokineticin"/>
    <property type="match status" value="1"/>
</dbReference>
<proteinExistence type="inferred from homology"/>
<gene>
    <name evidence="8" type="primary">prok1</name>
</gene>
<reference evidence="8" key="2">
    <citation type="submission" date="2025-08" db="UniProtKB">
        <authorList>
            <consortium name="Ensembl"/>
        </authorList>
    </citation>
    <scope>IDENTIFICATION</scope>
</reference>
<dbReference type="GeneTree" id="ENSGT00940000166935"/>
<accession>A0A8C6PU53</accession>
<comment type="similarity">
    <text evidence="2">Belongs to the AVIT (prokineticin) family.</text>
</comment>
<dbReference type="InterPro" id="IPR009523">
    <property type="entry name" value="Prokineticin"/>
</dbReference>
<evidence type="ECO:0000259" key="7">
    <source>
        <dbReference type="Pfam" id="PF06607"/>
    </source>
</evidence>
<dbReference type="InterPro" id="IPR023569">
    <property type="entry name" value="Prokineticin_domain"/>
</dbReference>
<evidence type="ECO:0000256" key="4">
    <source>
        <dbReference type="ARBA" id="ARBA00022729"/>
    </source>
</evidence>
<reference evidence="8" key="1">
    <citation type="submission" date="2014-08" db="EMBL/GenBank/DDBJ databases">
        <authorList>
            <person name="Senf B."/>
            <person name="Petzold A."/>
            <person name="Downie B.R."/>
            <person name="Koch P."/>
            <person name="Platzer M."/>
        </authorList>
    </citation>
    <scope>NUCLEOTIDE SEQUENCE [LARGE SCALE GENOMIC DNA]</scope>
    <source>
        <strain evidence="8">GRZ</strain>
    </source>
</reference>
<name>A0A8C6PU53_NOTFU</name>
<keyword evidence="3" id="KW-0964">Secreted</keyword>
<feature type="domain" description="Prokineticin" evidence="7">
    <location>
        <begin position="11"/>
        <end position="113"/>
    </location>
</feature>